<proteinExistence type="predicted"/>
<dbReference type="InterPro" id="IPR011051">
    <property type="entry name" value="RmlC_Cupin_sf"/>
</dbReference>
<reference evidence="1 2" key="1">
    <citation type="submission" date="2019-08" db="EMBL/GenBank/DDBJ databases">
        <title>Lewinella sp. strain SSH13 Genome sequencing and assembly.</title>
        <authorList>
            <person name="Kim I."/>
        </authorList>
    </citation>
    <scope>NUCLEOTIDE SEQUENCE [LARGE SCALE GENOMIC DNA]</scope>
    <source>
        <strain evidence="1 2">SSH13</strain>
    </source>
</reference>
<dbReference type="InterPro" id="IPR014710">
    <property type="entry name" value="RmlC-like_jellyroll"/>
</dbReference>
<dbReference type="SUPFAM" id="SSF51182">
    <property type="entry name" value="RmlC-like cupins"/>
    <property type="match status" value="1"/>
</dbReference>
<evidence type="ECO:0000313" key="1">
    <source>
        <dbReference type="EMBL" id="TXF90379.1"/>
    </source>
</evidence>
<dbReference type="EMBL" id="VOXD01000007">
    <property type="protein sequence ID" value="TXF90379.1"/>
    <property type="molecule type" value="Genomic_DNA"/>
</dbReference>
<evidence type="ECO:0008006" key="3">
    <source>
        <dbReference type="Google" id="ProtNLM"/>
    </source>
</evidence>
<dbReference type="CDD" id="cd02208">
    <property type="entry name" value="cupin_RmlC-like"/>
    <property type="match status" value="1"/>
</dbReference>
<protein>
    <recommendedName>
        <fullName evidence="3">Cupin 2 conserved barrel domain-containing protein</fullName>
    </recommendedName>
</protein>
<accession>A0A5C7FIJ2</accession>
<dbReference type="Proteomes" id="UP000321907">
    <property type="component" value="Unassembled WGS sequence"/>
</dbReference>
<gene>
    <name evidence="1" type="ORF">FUA23_06205</name>
</gene>
<dbReference type="RefSeq" id="WP_147929861.1">
    <property type="nucleotide sequence ID" value="NZ_VOXD01000007.1"/>
</dbReference>
<name>A0A5C7FIJ2_9BACT</name>
<dbReference type="AlphaFoldDB" id="A0A5C7FIJ2"/>
<dbReference type="Gene3D" id="2.60.120.10">
    <property type="entry name" value="Jelly Rolls"/>
    <property type="match status" value="1"/>
</dbReference>
<dbReference type="OrthoDB" id="1422342at2"/>
<organism evidence="1 2">
    <name type="scientific">Neolewinella aurantiaca</name>
    <dbReference type="NCBI Taxonomy" id="2602767"/>
    <lineage>
        <taxon>Bacteria</taxon>
        <taxon>Pseudomonadati</taxon>
        <taxon>Bacteroidota</taxon>
        <taxon>Saprospiria</taxon>
        <taxon>Saprospirales</taxon>
        <taxon>Lewinellaceae</taxon>
        <taxon>Neolewinella</taxon>
    </lineage>
</organism>
<keyword evidence="2" id="KW-1185">Reference proteome</keyword>
<evidence type="ECO:0000313" key="2">
    <source>
        <dbReference type="Proteomes" id="UP000321907"/>
    </source>
</evidence>
<comment type="caution">
    <text evidence="1">The sequence shown here is derived from an EMBL/GenBank/DDBJ whole genome shotgun (WGS) entry which is preliminary data.</text>
</comment>
<sequence length="254" mass="28546">MSKQEIPIVNLNAKNDLSSSILIMENEIKDIEIEHISNTAGLTITDSTKEGYKSIYIFTKGTGSIIAEDKNYEIVPETIFLPNIIQSIEIKADEAAPLHYLKITSKLSEQDQKELEDFPAEDTQNVYYAKFSDCQSYTEPIKSPGTISRTILPNKIIPRVAMGTVQTKGPDEVGAHEHPMLEQLFLGLAGNKCTVYADDAQVEFPEHSLLHIPLGSRHSVTVDEGETLHYVWMDFFMDSKGEEWLKTHIVDEES</sequence>